<dbReference type="Pfam" id="PF02839">
    <property type="entry name" value="CBM_5_12"/>
    <property type="match status" value="2"/>
</dbReference>
<dbReference type="RefSeq" id="WP_069697022.1">
    <property type="nucleotide sequence ID" value="NZ_JAGGMA010000003.1"/>
</dbReference>
<feature type="chain" id="PRO_5009180656" description="Enhancin" evidence="3">
    <location>
        <begin position="29"/>
        <end position="1025"/>
    </location>
</feature>
<evidence type="ECO:0000313" key="7">
    <source>
        <dbReference type="Proteomes" id="UP000095256"/>
    </source>
</evidence>
<feature type="signal peptide" evidence="3">
    <location>
        <begin position="1"/>
        <end position="28"/>
    </location>
</feature>
<dbReference type="PROSITE" id="PS50853">
    <property type="entry name" value="FN3"/>
    <property type="match status" value="2"/>
</dbReference>
<dbReference type="SMART" id="SM00495">
    <property type="entry name" value="ChtBD3"/>
    <property type="match status" value="2"/>
</dbReference>
<dbReference type="SMART" id="SM00060">
    <property type="entry name" value="FN3"/>
    <property type="match status" value="2"/>
</dbReference>
<evidence type="ECO:0000259" key="4">
    <source>
        <dbReference type="PROSITE" id="PS50853"/>
    </source>
</evidence>
<evidence type="ECO:0000256" key="1">
    <source>
        <dbReference type="ARBA" id="ARBA00022801"/>
    </source>
</evidence>
<sequence length="1025" mass="114970">MKNSLKQVLLCAGLFLIVLFTGSSVTYAQNQGTMNVVSIEEPKWIFNSGTNKGKYHDRQDLGFVLGSGSQLKIRQTNPNFKKNLNLRLLGNDSKREKSVNVGSSWVTISATEALVPFIDTPYGNQNAAIEYTIVGGKMQKTLPTYQYKKNEQAFFTLWNQTDAEYALVKGAEFQLLIPKQDKALAKKMNGYTSLDDLIETYKEIFAFFDQMAGFDNSSKTNQNGKNRYFLKADNSGAGGAYYGENWTANSESSVDMWLTKDHWGVLHEIGHGYQISFDGNGMYTGEVSNNIFASRYHYNKYGKKADEMSWLFDYNRKNIVENNLYNSMINNKLTYDAVNLREKLILLTLLNQKAGEKAFTKMYQGYREAANQPNFNSSNYPLPNLLNQYYSENAQLDFSPVLEGWGLTLDPLQMEKNRLRGYSPVASLANVVPQNKLPEARRLIDPTIVVTSNFEMVKNSDIQPLGLKGDLEVKVNAQDINELKDVKVRLMDGHKIIQEQSIQSNTLTFKNIPNGIYSIAFTGEPMKHYSTNQHYVYIKESKNKQEVTLNKLAISKLADQRINFLGLGDNNFGELSTNINQGIATVKITDESPHSYFSGETYVNVKIKNSNGTIKFEKTIQGTKAIKKTDNISIKIGDIIEIYHVEARSRLVSNEKIVDSNRNTNYWTVTKNGLKNTTLNNNPEQDLLNKIEASATILSSDPVIKNSDIIQSDAKKNLLVAINSLPEPKKTQMLEKYSELLHLTKPEEVEKPVAPINLATAEVTHNVAKFKWNAGNSQPVTTFVVFRDGKEIARTSKLEYSDASVVPNTTYKYSVAAINAAGVSSEKSTELALKTLKEPVVEIELPTTPMNIKATTITKDSVSLSWSAATSPVGISGYIVYRNGVNVGVTKTASFVDNNLKANTNYSYQISALDTKNQESAKSTLFTVKTKEEAQGSTTWINTKIYVGGDRVFYNGLEYEAKYWTQNNRPDSSDAWKLLSNVLLTWDKDKIYVGGDQVIYEGKTYVSSWWNKGSEPGKTSVWVLK</sequence>
<dbReference type="InterPro" id="IPR013783">
    <property type="entry name" value="Ig-like_fold"/>
</dbReference>
<dbReference type="GO" id="GO:0000272">
    <property type="term" value="P:polysaccharide catabolic process"/>
    <property type="evidence" value="ECO:0007669"/>
    <property type="project" value="UniProtKB-KW"/>
</dbReference>
<dbReference type="Pfam" id="PF00041">
    <property type="entry name" value="fn3"/>
    <property type="match status" value="1"/>
</dbReference>
<dbReference type="Proteomes" id="UP000095256">
    <property type="component" value="Unassembled WGS sequence"/>
</dbReference>
<dbReference type="InterPro" id="IPR031161">
    <property type="entry name" value="Peptidase_M60_dom"/>
</dbReference>
<evidence type="ECO:0000256" key="3">
    <source>
        <dbReference type="SAM" id="SignalP"/>
    </source>
</evidence>
<dbReference type="SUPFAM" id="SSF49265">
    <property type="entry name" value="Fibronectin type III"/>
    <property type="match status" value="1"/>
</dbReference>
<reference evidence="6 7" key="1">
    <citation type="submission" date="2016-09" db="EMBL/GenBank/DDBJ databases">
        <authorList>
            <person name="Capua I."/>
            <person name="De Benedictis P."/>
            <person name="Joannis T."/>
            <person name="Lombin L.H."/>
            <person name="Cattoli G."/>
        </authorList>
    </citation>
    <scope>NUCLEOTIDE SEQUENCE [LARGE SCALE GENOMIC DNA]</scope>
    <source>
        <strain evidence="6 7">LMG 25899</strain>
    </source>
</reference>
<dbReference type="Pfam" id="PF03272">
    <property type="entry name" value="Mucin_bdg"/>
    <property type="match status" value="1"/>
</dbReference>
<keyword evidence="2" id="KW-0624">Polysaccharide degradation</keyword>
<dbReference type="GO" id="GO:0005576">
    <property type="term" value="C:extracellular region"/>
    <property type="evidence" value="ECO:0007669"/>
    <property type="project" value="InterPro"/>
</dbReference>
<name>A0A1E5L1U7_9ENTE</name>
<dbReference type="Gene3D" id="1.10.390.30">
    <property type="entry name" value="Peptidase M60, enhancin-like domain 3"/>
    <property type="match status" value="1"/>
</dbReference>
<dbReference type="InterPro" id="IPR003961">
    <property type="entry name" value="FN3_dom"/>
</dbReference>
<dbReference type="PROSITE" id="PS51723">
    <property type="entry name" value="PEPTIDASE_M60"/>
    <property type="match status" value="1"/>
</dbReference>
<dbReference type="EMBL" id="MIEK01000001">
    <property type="protein sequence ID" value="OEH84011.1"/>
    <property type="molecule type" value="Genomic_DNA"/>
</dbReference>
<dbReference type="GO" id="GO:0030246">
    <property type="term" value="F:carbohydrate binding"/>
    <property type="evidence" value="ECO:0007669"/>
    <property type="project" value="InterPro"/>
</dbReference>
<dbReference type="SMART" id="SM01276">
    <property type="entry name" value="M60-like"/>
    <property type="match status" value="1"/>
</dbReference>
<dbReference type="InterPro" id="IPR004954">
    <property type="entry name" value="Mucin-bd"/>
</dbReference>
<protein>
    <recommendedName>
        <fullName evidence="8">Enhancin</fullName>
    </recommendedName>
</protein>
<evidence type="ECO:0000259" key="5">
    <source>
        <dbReference type="PROSITE" id="PS51723"/>
    </source>
</evidence>
<dbReference type="GO" id="GO:0004553">
    <property type="term" value="F:hydrolase activity, hydrolyzing O-glycosyl compounds"/>
    <property type="evidence" value="ECO:0007669"/>
    <property type="project" value="InterPro"/>
</dbReference>
<dbReference type="InterPro" id="IPR036573">
    <property type="entry name" value="CBM_sf_5/12"/>
</dbReference>
<evidence type="ECO:0008006" key="8">
    <source>
        <dbReference type="Google" id="ProtNLM"/>
    </source>
</evidence>
<evidence type="ECO:0000256" key="2">
    <source>
        <dbReference type="ARBA" id="ARBA00023326"/>
    </source>
</evidence>
<feature type="domain" description="Fibronectin type-III" evidence="4">
    <location>
        <begin position="754"/>
        <end position="838"/>
    </location>
</feature>
<organism evidence="6 7">
    <name type="scientific">Enterococcus rivorum</name>
    <dbReference type="NCBI Taxonomy" id="762845"/>
    <lineage>
        <taxon>Bacteria</taxon>
        <taxon>Bacillati</taxon>
        <taxon>Bacillota</taxon>
        <taxon>Bacilli</taxon>
        <taxon>Lactobacillales</taxon>
        <taxon>Enterococcaceae</taxon>
        <taxon>Enterococcus</taxon>
    </lineage>
</organism>
<gene>
    <name evidence="6" type="ORF">BCR26_00640</name>
</gene>
<dbReference type="CDD" id="cd12215">
    <property type="entry name" value="ChiC_BD"/>
    <property type="match status" value="2"/>
</dbReference>
<keyword evidence="1" id="KW-0378">Hydrolase</keyword>
<proteinExistence type="predicted"/>
<dbReference type="Gene3D" id="3.40.390.80">
    <property type="entry name" value="Peptidase M60, enhancin-like domain 2"/>
    <property type="match status" value="1"/>
</dbReference>
<keyword evidence="3" id="KW-0732">Signal</keyword>
<dbReference type="Gene3D" id="2.10.10.20">
    <property type="entry name" value="Carbohydrate-binding module superfamily 5/12"/>
    <property type="match status" value="2"/>
</dbReference>
<dbReference type="CDD" id="cd00063">
    <property type="entry name" value="FN3"/>
    <property type="match status" value="2"/>
</dbReference>
<dbReference type="STRING" id="762845.BCR26_00640"/>
<dbReference type="InterPro" id="IPR036116">
    <property type="entry name" value="FN3_sf"/>
</dbReference>
<dbReference type="SUPFAM" id="SSF51055">
    <property type="entry name" value="Carbohydrate binding domain"/>
    <property type="match status" value="2"/>
</dbReference>
<dbReference type="AlphaFoldDB" id="A0A1E5L1U7"/>
<comment type="caution">
    <text evidence="6">The sequence shown here is derived from an EMBL/GenBank/DDBJ whole genome shotgun (WGS) entry which is preliminary data.</text>
</comment>
<feature type="domain" description="Fibronectin type-III" evidence="4">
    <location>
        <begin position="848"/>
        <end position="933"/>
    </location>
</feature>
<evidence type="ECO:0000313" key="6">
    <source>
        <dbReference type="EMBL" id="OEH84011.1"/>
    </source>
</evidence>
<dbReference type="Pfam" id="PF13402">
    <property type="entry name" value="Peptidase_M60"/>
    <property type="match status" value="1"/>
</dbReference>
<dbReference type="InterPro" id="IPR003610">
    <property type="entry name" value="CBM5/12"/>
</dbReference>
<dbReference type="OrthoDB" id="2392728at2"/>
<keyword evidence="7" id="KW-1185">Reference proteome</keyword>
<dbReference type="Gene3D" id="2.60.40.10">
    <property type="entry name" value="Immunoglobulins"/>
    <property type="match status" value="2"/>
</dbReference>
<feature type="domain" description="Peptidase M60" evidence="5">
    <location>
        <begin position="56"/>
        <end position="355"/>
    </location>
</feature>
<dbReference type="InterPro" id="IPR042279">
    <property type="entry name" value="Pep_M60_3"/>
</dbReference>
<accession>A0A1E5L1U7</accession>
<keyword evidence="2" id="KW-0119">Carbohydrate metabolism</keyword>